<evidence type="ECO:0000313" key="1">
    <source>
        <dbReference type="EMBL" id="KAB1640889.1"/>
    </source>
</evidence>
<dbReference type="RefSeq" id="WP_158049308.1">
    <property type="nucleotide sequence ID" value="NZ_DBEZLA010000162.1"/>
</dbReference>
<evidence type="ECO:0000313" key="2">
    <source>
        <dbReference type="Proteomes" id="UP000468668"/>
    </source>
</evidence>
<dbReference type="InterPro" id="IPR010298">
    <property type="entry name" value="YacP-like"/>
</dbReference>
<reference evidence="1 2" key="1">
    <citation type="submission" date="2019-09" db="EMBL/GenBank/DDBJ databases">
        <title>Whole genome shotgun sequencing (WGS) of Ellagibacter isourolithinifaciens DSM 104140(T) and Adlercreutzia muris DSM 29508(T).</title>
        <authorList>
            <person name="Stoll D.A."/>
            <person name="Danylec N."/>
            <person name="Huch M."/>
        </authorList>
    </citation>
    <scope>NUCLEOTIDE SEQUENCE [LARGE SCALE GENOMIC DNA]</scope>
    <source>
        <strain evidence="1 2">DSM 104140</strain>
    </source>
</reference>
<dbReference type="AlphaFoldDB" id="A0A6N6NPC8"/>
<dbReference type="GeneID" id="98657706"/>
<sequence length="180" mass="19993">MARKRNKLLIVDGYNVLRSGERYKTTAFGPDYTDDAFNTARERLINDVVNFAGRDWRAIIVFDGAKNEFSTGETQTIGGVRIMFSPAGQSADKVIEKLAHDARERMVETLVVTSDATIQDTVFGGGVDRMSANGFSYEVGEYYDQARLDESPKVAEKRTLGDRIPADTLAKLKAMRDGKL</sequence>
<comment type="caution">
    <text evidence="1">The sequence shown here is derived from an EMBL/GenBank/DDBJ whole genome shotgun (WGS) entry which is preliminary data.</text>
</comment>
<proteinExistence type="predicted"/>
<dbReference type="Pfam" id="PF05991">
    <property type="entry name" value="NYN_YacP"/>
    <property type="match status" value="1"/>
</dbReference>
<dbReference type="EMBL" id="WAJR01000008">
    <property type="protein sequence ID" value="KAB1640889.1"/>
    <property type="molecule type" value="Genomic_DNA"/>
</dbReference>
<organism evidence="1 2">
    <name type="scientific">Ellagibacter isourolithinifaciens</name>
    <dbReference type="NCBI Taxonomy" id="2137581"/>
    <lineage>
        <taxon>Bacteria</taxon>
        <taxon>Bacillati</taxon>
        <taxon>Actinomycetota</taxon>
        <taxon>Coriobacteriia</taxon>
        <taxon>Eggerthellales</taxon>
        <taxon>Eggerthellaceae</taxon>
        <taxon>Ellagibacter</taxon>
    </lineage>
</organism>
<dbReference type="PANTHER" id="PTHR34547:SF1">
    <property type="entry name" value="YACP-LIKE NYN DOMAIN PROTEIN"/>
    <property type="match status" value="1"/>
</dbReference>
<gene>
    <name evidence="1" type="ORF">F8C90_04715</name>
</gene>
<protein>
    <submittedName>
        <fullName evidence="1">NYN domain-containing protein</fullName>
    </submittedName>
</protein>
<dbReference type="CDD" id="cd10912">
    <property type="entry name" value="PIN_YacP-like"/>
    <property type="match status" value="1"/>
</dbReference>
<keyword evidence="2" id="KW-1185">Reference proteome</keyword>
<dbReference type="OrthoDB" id="3173322at2"/>
<name>A0A6N6NPC8_9ACTN</name>
<dbReference type="PANTHER" id="PTHR34547">
    <property type="entry name" value="YACP-LIKE NYN DOMAIN PROTEIN"/>
    <property type="match status" value="1"/>
</dbReference>
<accession>A0A6N6NPC8</accession>
<dbReference type="Proteomes" id="UP000468668">
    <property type="component" value="Unassembled WGS sequence"/>
</dbReference>